<feature type="transmembrane region" description="Helical" evidence="1">
    <location>
        <begin position="74"/>
        <end position="98"/>
    </location>
</feature>
<dbReference type="EMBL" id="FRBT01000001">
    <property type="protein sequence ID" value="SHL20756.1"/>
    <property type="molecule type" value="Genomic_DNA"/>
</dbReference>
<sequence length="104" mass="11929">MYGTSPFILIILPLLFQLIYGRKAIGETISLQFGMVCLISFILQIILSIVSFYIASYNFAESMKETPYRCGMGLLGIITLDFLLIIILIVIMIIQYFIKRSYEK</sequence>
<dbReference type="RefSeq" id="WP_068843025.1">
    <property type="nucleotide sequence ID" value="NZ_FRBT01000001.1"/>
</dbReference>
<keyword evidence="1" id="KW-0472">Membrane</keyword>
<dbReference type="AlphaFoldDB" id="A0A1M6YR50"/>
<organism evidence="2 3">
    <name type="scientific">Flavobacterium chilense</name>
    <dbReference type="NCBI Taxonomy" id="946677"/>
    <lineage>
        <taxon>Bacteria</taxon>
        <taxon>Pseudomonadati</taxon>
        <taxon>Bacteroidota</taxon>
        <taxon>Flavobacteriia</taxon>
        <taxon>Flavobacteriales</taxon>
        <taxon>Flavobacteriaceae</taxon>
        <taxon>Flavobacterium</taxon>
    </lineage>
</organism>
<accession>A0A1M6YR50</accession>
<evidence type="ECO:0000256" key="1">
    <source>
        <dbReference type="SAM" id="Phobius"/>
    </source>
</evidence>
<keyword evidence="1" id="KW-0812">Transmembrane</keyword>
<name>A0A1M6YR50_9FLAO</name>
<gene>
    <name evidence="2" type="ORF">SAMN05444484_101710</name>
</gene>
<dbReference type="Proteomes" id="UP000184028">
    <property type="component" value="Unassembled WGS sequence"/>
</dbReference>
<proteinExistence type="predicted"/>
<reference evidence="3" key="1">
    <citation type="submission" date="2016-11" db="EMBL/GenBank/DDBJ databases">
        <authorList>
            <person name="Varghese N."/>
            <person name="Submissions S."/>
        </authorList>
    </citation>
    <scope>NUCLEOTIDE SEQUENCE [LARGE SCALE GENOMIC DNA]</scope>
    <source>
        <strain evidence="3">DSM 24724</strain>
    </source>
</reference>
<evidence type="ECO:0000313" key="2">
    <source>
        <dbReference type="EMBL" id="SHL20756.1"/>
    </source>
</evidence>
<dbReference type="STRING" id="946677.SAMN05444484_101710"/>
<keyword evidence="1" id="KW-1133">Transmembrane helix</keyword>
<protein>
    <submittedName>
        <fullName evidence="2">Uncharacterized protein</fullName>
    </submittedName>
</protein>
<feature type="transmembrane region" description="Helical" evidence="1">
    <location>
        <begin position="33"/>
        <end position="54"/>
    </location>
</feature>
<keyword evidence="3" id="KW-1185">Reference proteome</keyword>
<evidence type="ECO:0000313" key="3">
    <source>
        <dbReference type="Proteomes" id="UP000184028"/>
    </source>
</evidence>
<feature type="transmembrane region" description="Helical" evidence="1">
    <location>
        <begin position="6"/>
        <end position="21"/>
    </location>
</feature>